<name>A0A392TUE0_9FABA</name>
<reference evidence="1 2" key="1">
    <citation type="journal article" date="2018" name="Front. Plant Sci.">
        <title>Red Clover (Trifolium pratense) and Zigzag Clover (T. medium) - A Picture of Genomic Similarities and Differences.</title>
        <authorList>
            <person name="Dluhosova J."/>
            <person name="Istvanek J."/>
            <person name="Nedelnik J."/>
            <person name="Repkova J."/>
        </authorList>
    </citation>
    <scope>NUCLEOTIDE SEQUENCE [LARGE SCALE GENOMIC DNA]</scope>
    <source>
        <strain evidence="2">cv. 10/8</strain>
        <tissue evidence="1">Leaf</tissue>
    </source>
</reference>
<protein>
    <submittedName>
        <fullName evidence="1">Uncharacterized protein</fullName>
    </submittedName>
</protein>
<dbReference type="Proteomes" id="UP000265520">
    <property type="component" value="Unassembled WGS sequence"/>
</dbReference>
<feature type="non-terminal residue" evidence="1">
    <location>
        <position position="1"/>
    </location>
</feature>
<dbReference type="AlphaFoldDB" id="A0A392TUE0"/>
<organism evidence="1 2">
    <name type="scientific">Trifolium medium</name>
    <dbReference type="NCBI Taxonomy" id="97028"/>
    <lineage>
        <taxon>Eukaryota</taxon>
        <taxon>Viridiplantae</taxon>
        <taxon>Streptophyta</taxon>
        <taxon>Embryophyta</taxon>
        <taxon>Tracheophyta</taxon>
        <taxon>Spermatophyta</taxon>
        <taxon>Magnoliopsida</taxon>
        <taxon>eudicotyledons</taxon>
        <taxon>Gunneridae</taxon>
        <taxon>Pentapetalae</taxon>
        <taxon>rosids</taxon>
        <taxon>fabids</taxon>
        <taxon>Fabales</taxon>
        <taxon>Fabaceae</taxon>
        <taxon>Papilionoideae</taxon>
        <taxon>50 kb inversion clade</taxon>
        <taxon>NPAAA clade</taxon>
        <taxon>Hologalegina</taxon>
        <taxon>IRL clade</taxon>
        <taxon>Trifolieae</taxon>
        <taxon>Trifolium</taxon>
    </lineage>
</organism>
<keyword evidence="2" id="KW-1185">Reference proteome</keyword>
<evidence type="ECO:0000313" key="1">
    <source>
        <dbReference type="EMBL" id="MCI64692.1"/>
    </source>
</evidence>
<accession>A0A392TUE0</accession>
<comment type="caution">
    <text evidence="1">The sequence shown here is derived from an EMBL/GenBank/DDBJ whole genome shotgun (WGS) entry which is preliminary data.</text>
</comment>
<proteinExistence type="predicted"/>
<evidence type="ECO:0000313" key="2">
    <source>
        <dbReference type="Proteomes" id="UP000265520"/>
    </source>
</evidence>
<sequence>TIWAGNRAAIEKIVVNSRAVSRGGAEVDGWSENKGAAVATLKTCPLYIRTQRYPK</sequence>
<dbReference type="EMBL" id="LXQA010661186">
    <property type="protein sequence ID" value="MCI64692.1"/>
    <property type="molecule type" value="Genomic_DNA"/>
</dbReference>